<dbReference type="FunFam" id="1.20.1280.50:FF:000016">
    <property type="entry name" value="E3 ubiquitin ligase complex SCF subunit sconB"/>
    <property type="match status" value="1"/>
</dbReference>
<evidence type="ECO:0000256" key="2">
    <source>
        <dbReference type="ARBA" id="ARBA00022737"/>
    </source>
</evidence>
<feature type="repeat" description="WD" evidence="4">
    <location>
        <begin position="330"/>
        <end position="371"/>
    </location>
</feature>
<dbReference type="PROSITE" id="PS00678">
    <property type="entry name" value="WD_REPEATS_1"/>
    <property type="match status" value="4"/>
</dbReference>
<dbReference type="SUPFAM" id="SSF50998">
    <property type="entry name" value="Quinoprotein alcohol dehydrogenase-like"/>
    <property type="match status" value="1"/>
</dbReference>
<dbReference type="PANTHER" id="PTHR19872">
    <property type="entry name" value="UBIQUITIN LIGASE SPECIFICITY FACTOR/HREP PROTEIN"/>
    <property type="match status" value="1"/>
</dbReference>
<dbReference type="PROSITE" id="PS50082">
    <property type="entry name" value="WD_REPEATS_2"/>
    <property type="match status" value="7"/>
</dbReference>
<keyword evidence="8" id="KW-1185">Reference proteome</keyword>
<dbReference type="Gene3D" id="1.20.1280.50">
    <property type="match status" value="1"/>
</dbReference>
<dbReference type="PANTHER" id="PTHR19872:SF9">
    <property type="entry name" value="UBIQUITIN-BINDING SDF UBIQUITIN LIGASE COMPLEX SUBUNIT"/>
    <property type="match status" value="1"/>
</dbReference>
<evidence type="ECO:0000256" key="1">
    <source>
        <dbReference type="ARBA" id="ARBA00022574"/>
    </source>
</evidence>
<dbReference type="CDD" id="cd00200">
    <property type="entry name" value="WD40"/>
    <property type="match status" value="1"/>
</dbReference>
<dbReference type="EMBL" id="JAEPQZ010000002">
    <property type="protein sequence ID" value="KAG2184841.1"/>
    <property type="molecule type" value="Genomic_DNA"/>
</dbReference>
<dbReference type="Pfam" id="PF00400">
    <property type="entry name" value="WD40"/>
    <property type="match status" value="7"/>
</dbReference>
<feature type="repeat" description="WD" evidence="4">
    <location>
        <begin position="412"/>
        <end position="451"/>
    </location>
</feature>
<evidence type="ECO:0000256" key="4">
    <source>
        <dbReference type="PROSITE-ProRule" id="PRU00221"/>
    </source>
</evidence>
<name>A0A8H7Q2X1_MORIS</name>
<evidence type="ECO:0000256" key="5">
    <source>
        <dbReference type="SAM" id="MobiDB-lite"/>
    </source>
</evidence>
<dbReference type="InterPro" id="IPR001680">
    <property type="entry name" value="WD40_rpt"/>
</dbReference>
<dbReference type="InterPro" id="IPR019775">
    <property type="entry name" value="WD40_repeat_CS"/>
</dbReference>
<dbReference type="SMART" id="SM00256">
    <property type="entry name" value="FBOX"/>
    <property type="match status" value="1"/>
</dbReference>
<dbReference type="OrthoDB" id="5580488at2759"/>
<evidence type="ECO:0000256" key="3">
    <source>
        <dbReference type="ARBA" id="ARBA00022786"/>
    </source>
</evidence>
<evidence type="ECO:0000313" key="7">
    <source>
        <dbReference type="EMBL" id="KAG2184841.1"/>
    </source>
</evidence>
<feature type="compositionally biased region" description="Low complexity" evidence="5">
    <location>
        <begin position="284"/>
        <end position="297"/>
    </location>
</feature>
<protein>
    <recommendedName>
        <fullName evidence="6">F-box domain-containing protein</fullName>
    </recommendedName>
</protein>
<dbReference type="InterPro" id="IPR015943">
    <property type="entry name" value="WD40/YVTN_repeat-like_dom_sf"/>
</dbReference>
<dbReference type="InterPro" id="IPR036047">
    <property type="entry name" value="F-box-like_dom_sf"/>
</dbReference>
<evidence type="ECO:0000313" key="8">
    <source>
        <dbReference type="Proteomes" id="UP000654370"/>
    </source>
</evidence>
<dbReference type="Pfam" id="PF12937">
    <property type="entry name" value="F-box-like"/>
    <property type="match status" value="1"/>
</dbReference>
<keyword evidence="1 4" id="KW-0853">WD repeat</keyword>
<dbReference type="InterPro" id="IPR020472">
    <property type="entry name" value="WD40_PAC1"/>
</dbReference>
<feature type="domain" description="F-box" evidence="6">
    <location>
        <begin position="133"/>
        <end position="179"/>
    </location>
</feature>
<dbReference type="PROSITE" id="PS50181">
    <property type="entry name" value="FBOX"/>
    <property type="match status" value="1"/>
</dbReference>
<organism evidence="7 8">
    <name type="scientific">Mortierella isabellina</name>
    <name type="common">Filamentous fungus</name>
    <name type="synonym">Umbelopsis isabellina</name>
    <dbReference type="NCBI Taxonomy" id="91625"/>
    <lineage>
        <taxon>Eukaryota</taxon>
        <taxon>Fungi</taxon>
        <taxon>Fungi incertae sedis</taxon>
        <taxon>Mucoromycota</taxon>
        <taxon>Mucoromycotina</taxon>
        <taxon>Umbelopsidomycetes</taxon>
        <taxon>Umbelopsidales</taxon>
        <taxon>Umbelopsidaceae</taxon>
        <taxon>Umbelopsis</taxon>
    </lineage>
</organism>
<feature type="repeat" description="WD" evidence="4">
    <location>
        <begin position="581"/>
        <end position="607"/>
    </location>
</feature>
<dbReference type="SUPFAM" id="SSF81383">
    <property type="entry name" value="F-box domain"/>
    <property type="match status" value="1"/>
</dbReference>
<dbReference type="Gene3D" id="2.130.10.10">
    <property type="entry name" value="YVTN repeat-like/Quinoprotein amine dehydrogenase"/>
    <property type="match status" value="3"/>
</dbReference>
<feature type="repeat" description="WD" evidence="4">
    <location>
        <begin position="451"/>
        <end position="491"/>
    </location>
</feature>
<comment type="caution">
    <text evidence="7">The sequence shown here is derived from an EMBL/GenBank/DDBJ whole genome shotgun (WGS) entry which is preliminary data.</text>
</comment>
<reference evidence="7" key="1">
    <citation type="submission" date="2020-12" db="EMBL/GenBank/DDBJ databases">
        <title>Metabolic potential, ecology and presence of endohyphal bacteria is reflected in genomic diversity of Mucoromycotina.</title>
        <authorList>
            <person name="Muszewska A."/>
            <person name="Okrasinska A."/>
            <person name="Steczkiewicz K."/>
            <person name="Drgas O."/>
            <person name="Orlowska M."/>
            <person name="Perlinska-Lenart U."/>
            <person name="Aleksandrzak-Piekarczyk T."/>
            <person name="Szatraj K."/>
            <person name="Zielenkiewicz U."/>
            <person name="Pilsyk S."/>
            <person name="Malc E."/>
            <person name="Mieczkowski P."/>
            <person name="Kruszewska J.S."/>
            <person name="Biernat P."/>
            <person name="Pawlowska J."/>
        </authorList>
    </citation>
    <scope>NUCLEOTIDE SEQUENCE</scope>
    <source>
        <strain evidence="7">WA0000067209</strain>
    </source>
</reference>
<dbReference type="InterPro" id="IPR011047">
    <property type="entry name" value="Quinoprotein_ADH-like_sf"/>
</dbReference>
<feature type="repeat" description="WD" evidence="4">
    <location>
        <begin position="648"/>
        <end position="678"/>
    </location>
</feature>
<sequence length="689" mass="77299">MESEDTKLHSDSDNTPVQKFLARHVPHQLANPRKLCYRHRPDLARLRGPDEVNFSDVQKSILLLLPITELYIPRSQQMDKLRCTDKAAITHIWSLFSAAPPQQRILILQGLLSTCCMPQLSFLHDAVQPLLRIDFIAVLPSEVSLKILSFLDAKSLCHAAQVSRTWKSLADDDAVWHRMCEQHIDKKCTKCGWGLPSLVKRRTARTNLRKRPLATESSSAPLQMASYANAPLRNTCGSDETWESQTTILATPGTPEASSDRTTTKRQRTSSPSAPQLSNGEVASTSSESNTSSKEVSIPPKVQRPWKDVYSERLIIERNWRRNKYNLRILSGHTDGVMCLQFCDSSNILVTGSYDKTVRIWNLETGEVVRVLTGHSRCVRALQFDDAKLVTGSMDHTLKIWSLQTGQCIRTLEGHTDGIVSLHFDSKILASGSVDTTIKVWNFETGECCTLRGHADWVNSVRIYQQSMLVSGSDDTTIRLWDLNTRTCVRVIQGHVGQVQVAIPSSNGFTHRFMEPPVGPEMIQHQQLHRLRQQQVQLLQQQQRRQQQLIQPFNPVCTIADTSESTPDAGSEELKSDLRSDQPIIISGSLDNTIKIWSMPSGECLRTLFGHVEGVWALAYDKLRIVSGSHDNSVKLWDMESGRCIQTLEGHRGPVTAVALSDMKVISASDDGDIRIWDYGVQSQNPLSQ</sequence>
<feature type="repeat" description="WD" evidence="4">
    <location>
        <begin position="372"/>
        <end position="411"/>
    </location>
</feature>
<dbReference type="PROSITE" id="PS50294">
    <property type="entry name" value="WD_REPEATS_REGION"/>
    <property type="match status" value="6"/>
</dbReference>
<feature type="repeat" description="WD" evidence="4">
    <location>
        <begin position="608"/>
        <end position="647"/>
    </location>
</feature>
<proteinExistence type="predicted"/>
<dbReference type="InterPro" id="IPR051075">
    <property type="entry name" value="SCF_subunit_WD-repeat"/>
</dbReference>
<dbReference type="AlphaFoldDB" id="A0A8H7Q2X1"/>
<keyword evidence="2" id="KW-0677">Repeat</keyword>
<dbReference type="SMART" id="SM00320">
    <property type="entry name" value="WD40"/>
    <property type="match status" value="7"/>
</dbReference>
<keyword evidence="3" id="KW-0833">Ubl conjugation pathway</keyword>
<dbReference type="CDD" id="cd22147">
    <property type="entry name" value="F-box_SpPof1-like"/>
    <property type="match status" value="1"/>
</dbReference>
<evidence type="ECO:0000259" key="6">
    <source>
        <dbReference type="PROSITE" id="PS50181"/>
    </source>
</evidence>
<feature type="region of interest" description="Disordered" evidence="5">
    <location>
        <begin position="247"/>
        <end position="300"/>
    </location>
</feature>
<accession>A0A8H7Q2X1</accession>
<gene>
    <name evidence="7" type="ORF">INT43_000754</name>
</gene>
<dbReference type="InterPro" id="IPR001810">
    <property type="entry name" value="F-box_dom"/>
</dbReference>
<feature type="compositionally biased region" description="Polar residues" evidence="5">
    <location>
        <begin position="269"/>
        <end position="283"/>
    </location>
</feature>
<dbReference type="PRINTS" id="PR00320">
    <property type="entry name" value="GPROTEINBRPT"/>
</dbReference>
<dbReference type="Proteomes" id="UP000654370">
    <property type="component" value="Unassembled WGS sequence"/>
</dbReference>